<proteinExistence type="predicted"/>
<organism evidence="1 2">
    <name type="scientific">Pseudomonas phage Epa21</name>
    <dbReference type="NCBI Taxonomy" id="2719191"/>
    <lineage>
        <taxon>Viruses</taxon>
        <taxon>Duplodnaviria</taxon>
        <taxon>Heunggongvirae</taxon>
        <taxon>Uroviricota</taxon>
        <taxon>Caudoviricetes</taxon>
        <taxon>Lindbergviridae</taxon>
        <taxon>Pbunavirus</taxon>
        <taxon>Pbunavirus LS1</taxon>
    </lineage>
</organism>
<name>A0A6G9LIY1_9CAUD</name>
<gene>
    <name evidence="1" type="ORF">21_00045</name>
</gene>
<protein>
    <recommendedName>
        <fullName evidence="3">Phage protein</fullName>
    </recommendedName>
</protein>
<sequence length="87" mass="9951">MKRKEHRKEHRKRFRPRISPRLREELISVLTKIIGETVKDKVVRALLIGVLSSLGNYVDSVTQEESAAPVEVKMVEEAKPESKKAAE</sequence>
<dbReference type="Proteomes" id="UP000500774">
    <property type="component" value="Segment"/>
</dbReference>
<evidence type="ECO:0000313" key="1">
    <source>
        <dbReference type="EMBL" id="QIQ65468.1"/>
    </source>
</evidence>
<accession>A0A6G9LIY1</accession>
<evidence type="ECO:0000313" key="2">
    <source>
        <dbReference type="Proteomes" id="UP000500774"/>
    </source>
</evidence>
<reference evidence="1 2" key="1">
    <citation type="submission" date="2020-02" db="EMBL/GenBank/DDBJ databases">
        <title>Pseudomonas aeruginosa Phage Cocktails: Rational Design and Efficacy against Mouse Wound and Septic Infections.</title>
        <authorList>
            <person name="Jacobs A.C."/>
            <person name="Freyberger H.R."/>
            <person name="Farlow J."/>
            <person name="Watters C.M."/>
            <person name="He Y."/>
            <person name="Ward A.M."/>
            <person name="Engeman E.T."/>
            <person name="Alamneh Y.A."/>
            <person name="Sergueev K.V."/>
            <person name="Simons M.P."/>
            <person name="Tyner S.D."/>
            <person name="Nikolich M.P."/>
            <person name="Filippov A."/>
        </authorList>
    </citation>
    <scope>NUCLEOTIDE SEQUENCE [LARGE SCALE GENOMIC DNA]</scope>
</reference>
<evidence type="ECO:0008006" key="3">
    <source>
        <dbReference type="Google" id="ProtNLM"/>
    </source>
</evidence>
<dbReference type="EMBL" id="MT118298">
    <property type="protein sequence ID" value="QIQ65468.1"/>
    <property type="molecule type" value="Genomic_DNA"/>
</dbReference>